<dbReference type="InterPro" id="IPR002913">
    <property type="entry name" value="START_lipid-bd_dom"/>
</dbReference>
<evidence type="ECO:0000256" key="1">
    <source>
        <dbReference type="SAM" id="MobiDB-lite"/>
    </source>
</evidence>
<dbReference type="PANTHER" id="PTHR19308">
    <property type="entry name" value="PHOSPHATIDYLCHOLINE TRANSFER PROTEIN"/>
    <property type="match status" value="1"/>
</dbReference>
<dbReference type="Gene3D" id="3.30.530.20">
    <property type="match status" value="1"/>
</dbReference>
<evidence type="ECO:0000313" key="3">
    <source>
        <dbReference type="Proteomes" id="UP000887565"/>
    </source>
</evidence>
<dbReference type="GO" id="GO:0005737">
    <property type="term" value="C:cytoplasm"/>
    <property type="evidence" value="ECO:0007669"/>
    <property type="project" value="UniProtKB-ARBA"/>
</dbReference>
<organism evidence="3 4">
    <name type="scientific">Romanomermis culicivorax</name>
    <name type="common">Nematode worm</name>
    <dbReference type="NCBI Taxonomy" id="13658"/>
    <lineage>
        <taxon>Eukaryota</taxon>
        <taxon>Metazoa</taxon>
        <taxon>Ecdysozoa</taxon>
        <taxon>Nematoda</taxon>
        <taxon>Enoplea</taxon>
        <taxon>Dorylaimia</taxon>
        <taxon>Mermithida</taxon>
        <taxon>Mermithoidea</taxon>
        <taxon>Mermithidae</taxon>
        <taxon>Romanomermis</taxon>
    </lineage>
</organism>
<protein>
    <submittedName>
        <fullName evidence="4">START domain-containing protein</fullName>
    </submittedName>
</protein>
<evidence type="ECO:0000313" key="4">
    <source>
        <dbReference type="WBParaSite" id="nRc.2.0.1.t36493-RA"/>
    </source>
</evidence>
<evidence type="ECO:0000259" key="2">
    <source>
        <dbReference type="PROSITE" id="PS50848"/>
    </source>
</evidence>
<dbReference type="WBParaSite" id="nRc.2.0.1.t36493-RA">
    <property type="protein sequence ID" value="nRc.2.0.1.t36493-RA"/>
    <property type="gene ID" value="nRc.2.0.1.g36493"/>
</dbReference>
<dbReference type="SMART" id="SM00234">
    <property type="entry name" value="START"/>
    <property type="match status" value="1"/>
</dbReference>
<feature type="region of interest" description="Disordered" evidence="1">
    <location>
        <begin position="542"/>
        <end position="562"/>
    </location>
</feature>
<dbReference type="SUPFAM" id="SSF55961">
    <property type="entry name" value="Bet v1-like"/>
    <property type="match status" value="1"/>
</dbReference>
<dbReference type="PROSITE" id="PS50848">
    <property type="entry name" value="START"/>
    <property type="match status" value="1"/>
</dbReference>
<feature type="domain" description="START" evidence="2">
    <location>
        <begin position="296"/>
        <end position="484"/>
    </location>
</feature>
<dbReference type="PANTHER" id="PTHR19308:SF8">
    <property type="entry name" value="STAR-RELATED LIPID TRANSFER PROTEIN 7, MITOCHONDRIAL"/>
    <property type="match status" value="1"/>
</dbReference>
<proteinExistence type="predicted"/>
<dbReference type="GO" id="GO:0008289">
    <property type="term" value="F:lipid binding"/>
    <property type="evidence" value="ECO:0007669"/>
    <property type="project" value="InterPro"/>
</dbReference>
<accession>A0A915KCJ1</accession>
<dbReference type="Pfam" id="PF01852">
    <property type="entry name" value="START"/>
    <property type="match status" value="1"/>
</dbReference>
<dbReference type="AlphaFoldDB" id="A0A915KCJ1"/>
<dbReference type="Proteomes" id="UP000887565">
    <property type="component" value="Unplaced"/>
</dbReference>
<keyword evidence="3" id="KW-1185">Reference proteome</keyword>
<dbReference type="InterPro" id="IPR051213">
    <property type="entry name" value="START_lipid_transfer"/>
</dbReference>
<reference evidence="4" key="1">
    <citation type="submission" date="2022-11" db="UniProtKB">
        <authorList>
            <consortium name="WormBaseParasite"/>
        </authorList>
    </citation>
    <scope>IDENTIFICATION</scope>
</reference>
<dbReference type="InterPro" id="IPR023393">
    <property type="entry name" value="START-like_dom_sf"/>
</dbReference>
<name>A0A915KCJ1_ROMCU</name>
<sequence>MSLPYKRLGRHLNQNFRQYFPQNPSNSLANLILNEFEFFRILNSCLHLRHMSLPYARLGRNLNQNFQKLCEKMSLPYTRLGRHLNQNFRQYLPQNPSNSLANLILNEFEFFRILNSNFFKKMYRFAEKFPKKMSLPYTRLGRHLNQNFRQYLPQNPSNCLANVFRVSSLVVQCNSYSSLNARRLARILQFYKKLYNQKSVYGLLQKLSTNFPSITKSFRNFKKFFVKSGTLLSASIFSFKSHGIADEDMIEVASSCVEKQADTVSDEENLHNFYAKSTKLLNAKNSLLRHEDLEHWELVSEKENFSIWRRKRLFSTSSQDDEQSTSNSGALYEYKCAGRYTDVPAYGFLIAQMDLEYRKKWDHLVVCLDVLECDSATGSEVIRWVTHFPYPMCPREYVYVRRACLDPVAKCIILTSKNVVNHPKCPRQDQKYVRVEEYFSSMIIKPHDDFSKILIEFFADLIEFLFFWKKKSVPNFVQKVYKAAKALPFDEKNVEDLDNYSNSIKTNRRRLDEISSTKIPLTTNKTFDLPILKRRKMEKLSKSTSTDFDDGRPTFPPTEKSSAAFLTDNNSCLLYDSLLDFGKSNLAPPEN</sequence>